<dbReference type="InterPro" id="IPR005017">
    <property type="entry name" value="OMPP1/FadL/TodX"/>
</dbReference>
<evidence type="ECO:0000313" key="9">
    <source>
        <dbReference type="Proteomes" id="UP000624701"/>
    </source>
</evidence>
<keyword evidence="9" id="KW-1185">Reference proteome</keyword>
<dbReference type="PANTHER" id="PTHR35093:SF8">
    <property type="entry name" value="OUTER MEMBRANE PROTEIN NMB0088-RELATED"/>
    <property type="match status" value="1"/>
</dbReference>
<evidence type="ECO:0000313" key="8">
    <source>
        <dbReference type="EMBL" id="GGI57260.1"/>
    </source>
</evidence>
<gene>
    <name evidence="8" type="ORF">GCM10011444_15690</name>
</gene>
<evidence type="ECO:0000256" key="2">
    <source>
        <dbReference type="ARBA" id="ARBA00008163"/>
    </source>
</evidence>
<evidence type="ECO:0000256" key="6">
    <source>
        <dbReference type="ARBA" id="ARBA00023136"/>
    </source>
</evidence>
<organism evidence="8 9">
    <name type="scientific">Winogradskyella haliclonae</name>
    <dbReference type="NCBI Taxonomy" id="2048558"/>
    <lineage>
        <taxon>Bacteria</taxon>
        <taxon>Pseudomonadati</taxon>
        <taxon>Bacteroidota</taxon>
        <taxon>Flavobacteriia</taxon>
        <taxon>Flavobacteriales</taxon>
        <taxon>Flavobacteriaceae</taxon>
        <taxon>Winogradskyella</taxon>
    </lineage>
</organism>
<evidence type="ECO:0000256" key="1">
    <source>
        <dbReference type="ARBA" id="ARBA00004571"/>
    </source>
</evidence>
<evidence type="ECO:0000256" key="7">
    <source>
        <dbReference type="ARBA" id="ARBA00023237"/>
    </source>
</evidence>
<keyword evidence="5" id="KW-0732">Signal</keyword>
<dbReference type="PANTHER" id="PTHR35093">
    <property type="entry name" value="OUTER MEMBRANE PROTEIN NMB0088-RELATED"/>
    <property type="match status" value="1"/>
</dbReference>
<dbReference type="EMBL" id="BMDQ01000001">
    <property type="protein sequence ID" value="GGI57260.1"/>
    <property type="molecule type" value="Genomic_DNA"/>
</dbReference>
<reference evidence="9" key="1">
    <citation type="journal article" date="2019" name="Int. J. Syst. Evol. Microbiol.">
        <title>The Global Catalogue of Microorganisms (GCM) 10K type strain sequencing project: providing services to taxonomists for standard genome sequencing and annotation.</title>
        <authorList>
            <consortium name="The Broad Institute Genomics Platform"/>
            <consortium name="The Broad Institute Genome Sequencing Center for Infectious Disease"/>
            <person name="Wu L."/>
            <person name="Ma J."/>
        </authorList>
    </citation>
    <scope>NUCLEOTIDE SEQUENCE [LARGE SCALE GENOMIC DNA]</scope>
    <source>
        <strain evidence="9">CCM 8681</strain>
    </source>
</reference>
<proteinExistence type="inferred from homology"/>
<evidence type="ECO:0000256" key="5">
    <source>
        <dbReference type="ARBA" id="ARBA00022729"/>
    </source>
</evidence>
<dbReference type="Pfam" id="PF03349">
    <property type="entry name" value="Toluene_X"/>
    <property type="match status" value="1"/>
</dbReference>
<protein>
    <submittedName>
        <fullName evidence="8">Transporter</fullName>
    </submittedName>
</protein>
<keyword evidence="4" id="KW-0812">Transmembrane</keyword>
<dbReference type="Gene3D" id="2.40.160.60">
    <property type="entry name" value="Outer membrane protein transport protein (OMPP1/FadL/TodX)"/>
    <property type="match status" value="2"/>
</dbReference>
<sequence>MSFVNAQDITDALRYANDEIGGTARFRAMGGAFGALGGDISAININPASSAVFAQSKASFTLGLSAKNNDVNYFNINRSSEDNSFNLGQGGGVFVYASNNPNTKWNKFSLGIAYDRTGDFSDSWIASGVNTNTSIAEYFNGFANGLRLDEISALPGETINEAYADIGSVFGFGHQQAFLGFESFILEPVADVDDNIDYDSNIVGGNYNQRYALASTGYNGKMAFNFAAQYDERINIGVNINAHFLNYERSTVFDETNSNAGSTVTAVGFDNTLLTTGTGVSFQIGSIVKLTNEFRVGLTYNSPTWYRINDETTQFLQTTVDGFSNPIVISPNIINIYPAYRLRTPGKVTGSLAYVFGDRGLLSFDYSRKDFSDTVFRPTDDPFFAFQNDEISSLLGVSNTYRIGGELRHKQFSFRGGYRMEESPYIDDTFVGDLTAYSLGFGYKFGDFAIDIAYSQAERERNEFLYSNAPTFRETANLDTKFTDVVLTLTFGI</sequence>
<comment type="subcellular location">
    <subcellularLocation>
        <location evidence="1">Cell outer membrane</location>
        <topology evidence="1">Multi-pass membrane protein</topology>
    </subcellularLocation>
</comment>
<dbReference type="Proteomes" id="UP000624701">
    <property type="component" value="Unassembled WGS sequence"/>
</dbReference>
<dbReference type="SUPFAM" id="SSF56935">
    <property type="entry name" value="Porins"/>
    <property type="match status" value="1"/>
</dbReference>
<comment type="caution">
    <text evidence="8">The sequence shown here is derived from an EMBL/GenBank/DDBJ whole genome shotgun (WGS) entry which is preliminary data.</text>
</comment>
<comment type="similarity">
    <text evidence="2">Belongs to the OmpP1/FadL family.</text>
</comment>
<keyword evidence="3" id="KW-1134">Transmembrane beta strand</keyword>
<evidence type="ECO:0000256" key="3">
    <source>
        <dbReference type="ARBA" id="ARBA00022452"/>
    </source>
</evidence>
<name>A0ABQ2BZA6_9FLAO</name>
<accession>A0ABQ2BZA6</accession>
<keyword evidence="6" id="KW-0472">Membrane</keyword>
<keyword evidence="7" id="KW-0998">Cell outer membrane</keyword>
<evidence type="ECO:0000256" key="4">
    <source>
        <dbReference type="ARBA" id="ARBA00022692"/>
    </source>
</evidence>